<keyword evidence="3" id="KW-0804">Transcription</keyword>
<feature type="domain" description="HTH luxR-type" evidence="4">
    <location>
        <begin position="175"/>
        <end position="240"/>
    </location>
</feature>
<dbReference type="AlphaFoldDB" id="A0A5B8L1X9"/>
<keyword evidence="2" id="KW-0238">DNA-binding</keyword>
<dbReference type="OrthoDB" id="3170288at2"/>
<dbReference type="RefSeq" id="WP_146300658.1">
    <property type="nucleotide sequence ID" value="NZ_CP042301.2"/>
</dbReference>
<dbReference type="CDD" id="cd06170">
    <property type="entry name" value="LuxR_C_like"/>
    <property type="match status" value="1"/>
</dbReference>
<evidence type="ECO:0000256" key="1">
    <source>
        <dbReference type="ARBA" id="ARBA00023015"/>
    </source>
</evidence>
<accession>A0A5B8L1X9</accession>
<sequence length="243" mass="26910">MTQPDAFPHEDLVRRMEGIQNRYDAYDVLQEICGNTGFRYGAVIALPPERDQRLADHVLLSNWPAEFIRGYDESGLLTTSPTFASARRAVAPITWSWQAASRRRNKADEGRARDLFKDFGILNGVIIPVGTARGPRLTFCLLGERGLPVSGEIASLLLLMTHFAERLQVIFDDVDGEPPAKLSDRERQCLVWTSAGKTSTEIGAILGLSEHTVNQYITSSCQKLGAVNRAQAVAKAIRWALID</sequence>
<dbReference type="SUPFAM" id="SSF46894">
    <property type="entry name" value="C-terminal effector domain of the bipartite response regulators"/>
    <property type="match status" value="1"/>
</dbReference>
<name>A0A5B8L1X9_9HYPH</name>
<dbReference type="InterPro" id="IPR005143">
    <property type="entry name" value="TF_LuxR_autoind-bd_dom"/>
</dbReference>
<reference evidence="5" key="1">
    <citation type="submission" date="2020-04" db="EMBL/GenBank/DDBJ databases">
        <title>Nitratireductor sp. nov. isolated from mangrove soil.</title>
        <authorList>
            <person name="Ye Y."/>
        </authorList>
    </citation>
    <scope>NUCLEOTIDE SEQUENCE</scope>
    <source>
        <strain evidence="5">SY7</strain>
    </source>
</reference>
<dbReference type="Proteomes" id="UP000321389">
    <property type="component" value="Chromosome"/>
</dbReference>
<dbReference type="GO" id="GO:0003677">
    <property type="term" value="F:DNA binding"/>
    <property type="evidence" value="ECO:0007669"/>
    <property type="project" value="UniProtKB-KW"/>
</dbReference>
<dbReference type="EMBL" id="CP042301">
    <property type="protein sequence ID" value="QDZ02017.1"/>
    <property type="molecule type" value="Genomic_DNA"/>
</dbReference>
<evidence type="ECO:0000256" key="3">
    <source>
        <dbReference type="ARBA" id="ARBA00023163"/>
    </source>
</evidence>
<evidence type="ECO:0000259" key="4">
    <source>
        <dbReference type="PROSITE" id="PS50043"/>
    </source>
</evidence>
<dbReference type="PANTHER" id="PTHR44688:SF16">
    <property type="entry name" value="DNA-BINDING TRANSCRIPTIONAL ACTIVATOR DEVR_DOSR"/>
    <property type="match status" value="1"/>
</dbReference>
<dbReference type="Pfam" id="PF00196">
    <property type="entry name" value="GerE"/>
    <property type="match status" value="1"/>
</dbReference>
<dbReference type="Gene3D" id="1.10.10.10">
    <property type="entry name" value="Winged helix-like DNA-binding domain superfamily/Winged helix DNA-binding domain"/>
    <property type="match status" value="1"/>
</dbReference>
<dbReference type="SUPFAM" id="SSF75516">
    <property type="entry name" value="Pheromone-binding domain of LuxR-like quorum-sensing transcription factors"/>
    <property type="match status" value="1"/>
</dbReference>
<organism evidence="5 6">
    <name type="scientific">Nitratireductor mangrovi</name>
    <dbReference type="NCBI Taxonomy" id="2599600"/>
    <lineage>
        <taxon>Bacteria</taxon>
        <taxon>Pseudomonadati</taxon>
        <taxon>Pseudomonadota</taxon>
        <taxon>Alphaproteobacteria</taxon>
        <taxon>Hyphomicrobiales</taxon>
        <taxon>Phyllobacteriaceae</taxon>
        <taxon>Nitratireductor</taxon>
    </lineage>
</organism>
<dbReference type="GO" id="GO:0006355">
    <property type="term" value="P:regulation of DNA-templated transcription"/>
    <property type="evidence" value="ECO:0007669"/>
    <property type="project" value="InterPro"/>
</dbReference>
<evidence type="ECO:0000313" key="5">
    <source>
        <dbReference type="EMBL" id="QDZ02017.1"/>
    </source>
</evidence>
<dbReference type="PANTHER" id="PTHR44688">
    <property type="entry name" value="DNA-BINDING TRANSCRIPTIONAL ACTIVATOR DEVR_DOSR"/>
    <property type="match status" value="1"/>
</dbReference>
<dbReference type="InterPro" id="IPR036388">
    <property type="entry name" value="WH-like_DNA-bd_sf"/>
</dbReference>
<dbReference type="PROSITE" id="PS50043">
    <property type="entry name" value="HTH_LUXR_2"/>
    <property type="match status" value="1"/>
</dbReference>
<dbReference type="InterPro" id="IPR036693">
    <property type="entry name" value="TF_LuxR_autoind-bd_dom_sf"/>
</dbReference>
<dbReference type="PROSITE" id="PS00622">
    <property type="entry name" value="HTH_LUXR_1"/>
    <property type="match status" value="1"/>
</dbReference>
<evidence type="ECO:0000313" key="6">
    <source>
        <dbReference type="Proteomes" id="UP000321389"/>
    </source>
</evidence>
<keyword evidence="6" id="KW-1185">Reference proteome</keyword>
<keyword evidence="1" id="KW-0805">Transcription regulation</keyword>
<gene>
    <name evidence="5" type="ORF">FQ775_17430</name>
</gene>
<dbReference type="SMART" id="SM00421">
    <property type="entry name" value="HTH_LUXR"/>
    <property type="match status" value="1"/>
</dbReference>
<dbReference type="InterPro" id="IPR016032">
    <property type="entry name" value="Sig_transdc_resp-reg_C-effctor"/>
</dbReference>
<dbReference type="InterPro" id="IPR000792">
    <property type="entry name" value="Tscrpt_reg_LuxR_C"/>
</dbReference>
<evidence type="ECO:0000256" key="2">
    <source>
        <dbReference type="ARBA" id="ARBA00023125"/>
    </source>
</evidence>
<proteinExistence type="predicted"/>
<protein>
    <recommendedName>
        <fullName evidence="4">HTH luxR-type domain-containing protein</fullName>
    </recommendedName>
</protein>
<dbReference type="Pfam" id="PF03472">
    <property type="entry name" value="Autoind_bind"/>
    <property type="match status" value="1"/>
</dbReference>
<dbReference type="PRINTS" id="PR00038">
    <property type="entry name" value="HTHLUXR"/>
</dbReference>
<dbReference type="KEGG" id="niy:FQ775_17430"/>
<dbReference type="Gene3D" id="3.30.450.80">
    <property type="entry name" value="Transcription factor LuxR-like, autoinducer-binding domain"/>
    <property type="match status" value="1"/>
</dbReference>